<proteinExistence type="predicted"/>
<dbReference type="Pfam" id="PF13174">
    <property type="entry name" value="TPR_6"/>
    <property type="match status" value="1"/>
</dbReference>
<evidence type="ECO:0008006" key="4">
    <source>
        <dbReference type="Google" id="ProtNLM"/>
    </source>
</evidence>
<comment type="caution">
    <text evidence="2">The sequence shown here is derived from an EMBL/GenBank/DDBJ whole genome shotgun (WGS) entry which is preliminary data.</text>
</comment>
<keyword evidence="3" id="KW-1185">Reference proteome</keyword>
<reference evidence="2 3" key="1">
    <citation type="submission" date="2019-01" db="EMBL/GenBank/DDBJ databases">
        <authorList>
            <person name="Chen W.-M."/>
        </authorList>
    </citation>
    <scope>NUCLEOTIDE SEQUENCE [LARGE SCALE GENOMIC DNA]</scope>
    <source>
        <strain evidence="2 3">CCP-6</strain>
    </source>
</reference>
<evidence type="ECO:0000256" key="1">
    <source>
        <dbReference type="SAM" id="MobiDB-lite"/>
    </source>
</evidence>
<accession>A0A437MIX3</accession>
<feature type="compositionally biased region" description="Low complexity" evidence="1">
    <location>
        <begin position="21"/>
        <end position="39"/>
    </location>
</feature>
<dbReference type="AlphaFoldDB" id="A0A437MIX3"/>
<dbReference type="InterPro" id="IPR019734">
    <property type="entry name" value="TPR_rpt"/>
</dbReference>
<dbReference type="InterPro" id="IPR011990">
    <property type="entry name" value="TPR-like_helical_dom_sf"/>
</dbReference>
<dbReference type="Proteomes" id="UP000282957">
    <property type="component" value="Unassembled WGS sequence"/>
</dbReference>
<evidence type="ECO:0000313" key="3">
    <source>
        <dbReference type="Proteomes" id="UP000282957"/>
    </source>
</evidence>
<gene>
    <name evidence="2" type="ORF">EOD42_07285</name>
</gene>
<feature type="region of interest" description="Disordered" evidence="1">
    <location>
        <begin position="1"/>
        <end position="39"/>
    </location>
</feature>
<dbReference type="OrthoDB" id="7281831at2"/>
<evidence type="ECO:0000313" key="2">
    <source>
        <dbReference type="EMBL" id="RVT97618.1"/>
    </source>
</evidence>
<dbReference type="EMBL" id="SACL01000002">
    <property type="protein sequence ID" value="RVT97618.1"/>
    <property type="molecule type" value="Genomic_DNA"/>
</dbReference>
<feature type="compositionally biased region" description="Pro residues" evidence="1">
    <location>
        <begin position="9"/>
        <end position="20"/>
    </location>
</feature>
<protein>
    <recommendedName>
        <fullName evidence="4">Tetratricopeptide repeat protein</fullName>
    </recommendedName>
</protein>
<sequence>MPGAVRPWALPPPPAPPAAAPPAAEAPAARPPARALADGQAALGRRDYAAAEAAAREVIGNRAAASSTVNAQMLLGDALIGKRDFGNAAIAYNEAYTRGRATPRGPEALVGLANAFQQLGHRREACDTLNDLRSNHPNIPGPLQERANAVRGRAQCR</sequence>
<dbReference type="RefSeq" id="WP_127786846.1">
    <property type="nucleotide sequence ID" value="NZ_SACL01000002.1"/>
</dbReference>
<dbReference type="Gene3D" id="1.25.40.10">
    <property type="entry name" value="Tetratricopeptide repeat domain"/>
    <property type="match status" value="1"/>
</dbReference>
<name>A0A437MIX3_9PROT</name>
<dbReference type="SUPFAM" id="SSF48452">
    <property type="entry name" value="TPR-like"/>
    <property type="match status" value="1"/>
</dbReference>
<organism evidence="2 3">
    <name type="scientific">Rhodovarius crocodyli</name>
    <dbReference type="NCBI Taxonomy" id="1979269"/>
    <lineage>
        <taxon>Bacteria</taxon>
        <taxon>Pseudomonadati</taxon>
        <taxon>Pseudomonadota</taxon>
        <taxon>Alphaproteobacteria</taxon>
        <taxon>Acetobacterales</taxon>
        <taxon>Roseomonadaceae</taxon>
        <taxon>Rhodovarius</taxon>
    </lineage>
</organism>